<proteinExistence type="predicted"/>
<evidence type="ECO:0000256" key="1">
    <source>
        <dbReference type="SAM" id="MobiDB-lite"/>
    </source>
</evidence>
<evidence type="ECO:0000313" key="2">
    <source>
        <dbReference type="EMBL" id="HEX61597.1"/>
    </source>
</evidence>
<feature type="region of interest" description="Disordered" evidence="1">
    <location>
        <begin position="72"/>
        <end position="99"/>
    </location>
</feature>
<sequence>MTNKSLTLPEIQGELEEMFRYTSDLALGKNKDEKWLPEVRIAAAQASAQIAGVLMGISDFILAEDLFDSDGFDPDGFDHSPDGGGDLEGSDPSGGWAED</sequence>
<name>A0A831Z269_UNCKA</name>
<gene>
    <name evidence="2" type="ORF">ENR01_00355</name>
</gene>
<accession>A0A831Z269</accession>
<dbReference type="EMBL" id="DSPJ01000008">
    <property type="protein sequence ID" value="HEX61597.1"/>
    <property type="molecule type" value="Genomic_DNA"/>
</dbReference>
<protein>
    <submittedName>
        <fullName evidence="2">Uncharacterized protein</fullName>
    </submittedName>
</protein>
<reference evidence="2" key="1">
    <citation type="journal article" date="2020" name="mSystems">
        <title>Genome- and Community-Level Interaction Insights into Carbon Utilization and Element Cycling Functions of Hydrothermarchaeota in Hydrothermal Sediment.</title>
        <authorList>
            <person name="Zhou Z."/>
            <person name="Liu Y."/>
            <person name="Xu W."/>
            <person name="Pan J."/>
            <person name="Luo Z.H."/>
            <person name="Li M."/>
        </authorList>
    </citation>
    <scope>NUCLEOTIDE SEQUENCE [LARGE SCALE GENOMIC DNA]</scope>
    <source>
        <strain evidence="2">SpSt-361</strain>
    </source>
</reference>
<comment type="caution">
    <text evidence="2">The sequence shown here is derived from an EMBL/GenBank/DDBJ whole genome shotgun (WGS) entry which is preliminary data.</text>
</comment>
<organism evidence="2">
    <name type="scientific">candidate division WWE3 bacterium</name>
    <dbReference type="NCBI Taxonomy" id="2053526"/>
    <lineage>
        <taxon>Bacteria</taxon>
        <taxon>Katanobacteria</taxon>
    </lineage>
</organism>
<dbReference type="AlphaFoldDB" id="A0A831Z269"/>